<comment type="caution">
    <text evidence="1">The sequence shown here is derived from an EMBL/GenBank/DDBJ whole genome shotgun (WGS) entry which is preliminary data.</text>
</comment>
<evidence type="ECO:0000313" key="1">
    <source>
        <dbReference type="EMBL" id="GIP59737.1"/>
    </source>
</evidence>
<protein>
    <submittedName>
        <fullName evidence="1">Uncharacterized protein</fullName>
    </submittedName>
</protein>
<gene>
    <name evidence="1" type="ORF">J15TS10_35510</name>
</gene>
<proteinExistence type="predicted"/>
<evidence type="ECO:0000313" key="2">
    <source>
        <dbReference type="Proteomes" id="UP000681290"/>
    </source>
</evidence>
<reference evidence="1 2" key="1">
    <citation type="submission" date="2021-03" db="EMBL/GenBank/DDBJ databases">
        <title>Antimicrobial resistance genes in bacteria isolated from Japanese honey, and their potential for conferring macrolide and lincosamide resistance in the American foulbrood pathogen Paenibacillus larvae.</title>
        <authorList>
            <person name="Okamoto M."/>
            <person name="Kumagai M."/>
            <person name="Kanamori H."/>
            <person name="Takamatsu D."/>
        </authorList>
    </citation>
    <scope>NUCLEOTIDE SEQUENCE [LARGE SCALE GENOMIC DNA]</scope>
    <source>
        <strain evidence="1 2">J15TS10</strain>
    </source>
</reference>
<accession>A0ABQ4MUX5</accession>
<dbReference type="EMBL" id="BOSM01000006">
    <property type="protein sequence ID" value="GIP59737.1"/>
    <property type="molecule type" value="Genomic_DNA"/>
</dbReference>
<sequence length="168" mass="19020">MGSLVNNAVNRLSSIGFENVGDKLQESHHVLIREYFRRVNAFLDTESIPVDKYPIFSIAKVLGKTVDVNIYNLCPKLDEINNLYIKAICYCYLEISKLADEGVSEAIEYIDLYEPMIKLLERGGSFSIRQGEMIVGTSSYPLKYWRDLDIPITDISDAALDCIDKIGK</sequence>
<name>A0ABQ4MUX5_9BACL</name>
<keyword evidence="2" id="KW-1185">Reference proteome</keyword>
<dbReference type="Proteomes" id="UP000681290">
    <property type="component" value="Unassembled WGS sequence"/>
</dbReference>
<dbReference type="RefSeq" id="WP_213592798.1">
    <property type="nucleotide sequence ID" value="NZ_BOSM01000006.1"/>
</dbReference>
<organism evidence="1 2">
    <name type="scientific">Paenibacillus woosongensis</name>
    <dbReference type="NCBI Taxonomy" id="307580"/>
    <lineage>
        <taxon>Bacteria</taxon>
        <taxon>Bacillati</taxon>
        <taxon>Bacillota</taxon>
        <taxon>Bacilli</taxon>
        <taxon>Bacillales</taxon>
        <taxon>Paenibacillaceae</taxon>
        <taxon>Paenibacillus</taxon>
    </lineage>
</organism>